<dbReference type="EMBL" id="AZQP01000079">
    <property type="protein sequence ID" value="EYE87261.1"/>
    <property type="molecule type" value="Genomic_DNA"/>
</dbReference>
<dbReference type="STRING" id="1403537.Q428_14275"/>
<dbReference type="InterPro" id="IPR002725">
    <property type="entry name" value="YgjP-like_metallopeptidase"/>
</dbReference>
<dbReference type="PANTHER" id="PTHR30399:SF1">
    <property type="entry name" value="UTP PYROPHOSPHATASE"/>
    <property type="match status" value="1"/>
</dbReference>
<comment type="caution">
    <text evidence="2">The sequence shown here is derived from an EMBL/GenBank/DDBJ whole genome shotgun (WGS) entry which is preliminary data.</text>
</comment>
<evidence type="ECO:0000259" key="1">
    <source>
        <dbReference type="Pfam" id="PF01863"/>
    </source>
</evidence>
<dbReference type="InterPro" id="IPR053136">
    <property type="entry name" value="UTP_pyrophosphatase-like"/>
</dbReference>
<dbReference type="Proteomes" id="UP000019681">
    <property type="component" value="Unassembled WGS sequence"/>
</dbReference>
<dbReference type="RefSeq" id="WP_051515184.1">
    <property type="nucleotide sequence ID" value="NZ_AZQP01000079.1"/>
</dbReference>
<dbReference type="PANTHER" id="PTHR30399">
    <property type="entry name" value="UNCHARACTERIZED PROTEIN YGJP"/>
    <property type="match status" value="1"/>
</dbReference>
<dbReference type="CDD" id="cd07344">
    <property type="entry name" value="M48_yhfN_like"/>
    <property type="match status" value="1"/>
</dbReference>
<dbReference type="Gene3D" id="3.30.2010.10">
    <property type="entry name" value="Metalloproteases ('zincins'), catalytic domain"/>
    <property type="match status" value="1"/>
</dbReference>
<feature type="domain" description="YgjP-like metallopeptidase" evidence="1">
    <location>
        <begin position="36"/>
        <end position="249"/>
    </location>
</feature>
<dbReference type="AlphaFoldDB" id="A0A017RRN2"/>
<gene>
    <name evidence="2" type="ORF">Q428_14275</name>
</gene>
<sequence>NREYINWNKNRKDLIMQQINYNGESFQYRLIKKKKKNITIRITKNGEVVVTSPIYVDEKYICKLVESKAEWIIDKIKEMEKVKKQAKNIEYKSGSAIEYLGEKLILDIAEANVNKVSIYIDGNKLFIKLPKDKGNIFSQQILKTEISEWLKNQAKIILKERVEFLSEKNNLIPNRVVVKEQKTIWGSCSNKRNINLNWRLVMMPIEVIDYVVVHELCHLKHHNHSNNFWSLVKEIMPDYEVKKRWLKENGGRIMNI</sequence>
<name>A0A017RRN2_9CLOT</name>
<accession>A0A017RRN2</accession>
<keyword evidence="3" id="KW-1185">Reference proteome</keyword>
<evidence type="ECO:0000313" key="3">
    <source>
        <dbReference type="Proteomes" id="UP000019681"/>
    </source>
</evidence>
<reference evidence="2 3" key="1">
    <citation type="journal article" date="2014" name="Genome Announc.">
        <title>Draft Genome Sequence of Fervidicella metallireducens Strain AeBT, an Iron-Reducing Thermoanaerobe from the Great Artesian Basin.</title>
        <authorList>
            <person name="Patel B.K."/>
        </authorList>
    </citation>
    <scope>NUCLEOTIDE SEQUENCE [LARGE SCALE GENOMIC DNA]</scope>
    <source>
        <strain evidence="2 3">AeB</strain>
    </source>
</reference>
<proteinExistence type="predicted"/>
<organism evidence="2 3">
    <name type="scientific">Fervidicella metallireducens AeB</name>
    <dbReference type="NCBI Taxonomy" id="1403537"/>
    <lineage>
        <taxon>Bacteria</taxon>
        <taxon>Bacillati</taxon>
        <taxon>Bacillota</taxon>
        <taxon>Clostridia</taxon>
        <taxon>Eubacteriales</taxon>
        <taxon>Clostridiaceae</taxon>
        <taxon>Fervidicella</taxon>
    </lineage>
</organism>
<dbReference type="Pfam" id="PF01863">
    <property type="entry name" value="YgjP-like"/>
    <property type="match status" value="1"/>
</dbReference>
<feature type="non-terminal residue" evidence="2">
    <location>
        <position position="1"/>
    </location>
</feature>
<protein>
    <recommendedName>
        <fullName evidence="1">YgjP-like metallopeptidase domain-containing protein</fullName>
    </recommendedName>
</protein>
<evidence type="ECO:0000313" key="2">
    <source>
        <dbReference type="EMBL" id="EYE87261.1"/>
    </source>
</evidence>